<evidence type="ECO:0000313" key="4">
    <source>
        <dbReference type="Proteomes" id="UP001217089"/>
    </source>
</evidence>
<reference evidence="3 4" key="1">
    <citation type="submission" date="2022-12" db="EMBL/GenBank/DDBJ databases">
        <title>Chromosome-level genome of Tegillarca granosa.</title>
        <authorList>
            <person name="Kim J."/>
        </authorList>
    </citation>
    <scope>NUCLEOTIDE SEQUENCE [LARGE SCALE GENOMIC DNA]</scope>
    <source>
        <strain evidence="3">Teg-2019</strain>
        <tissue evidence="3">Adductor muscle</tissue>
    </source>
</reference>
<dbReference type="InterPro" id="IPR009030">
    <property type="entry name" value="Growth_fac_rcpt_cys_sf"/>
</dbReference>
<dbReference type="SMART" id="SM01411">
    <property type="entry name" value="Ephrin_rec_like"/>
    <property type="match status" value="2"/>
</dbReference>
<sequence length="213" mass="23428">MEECPVCKPGHFSNKNGSERCEECPIGHFQRESNKTLCVPCEAGNYCNTLGCHECPQCPEGCDSDEGSENCTLCEKGFYKKASGMQICEVCPDGYYTTKEGSPSCTECPVNNYCPYPYEDPKACPKSSVCPPGSLFPLSCNAPFFMPDLDSLSCQATVEFIALVSVCGFVGIIIITILGIFVRYKIQKWKKDKTVNEESQPLTQSGTQYYTGL</sequence>
<keyword evidence="4" id="KW-1185">Reference proteome</keyword>
<dbReference type="EMBL" id="JARBDR010000246">
    <property type="protein sequence ID" value="KAJ8317288.1"/>
    <property type="molecule type" value="Genomic_DNA"/>
</dbReference>
<organism evidence="3 4">
    <name type="scientific">Tegillarca granosa</name>
    <name type="common">Malaysian cockle</name>
    <name type="synonym">Anadara granosa</name>
    <dbReference type="NCBI Taxonomy" id="220873"/>
    <lineage>
        <taxon>Eukaryota</taxon>
        <taxon>Metazoa</taxon>
        <taxon>Spiralia</taxon>
        <taxon>Lophotrochozoa</taxon>
        <taxon>Mollusca</taxon>
        <taxon>Bivalvia</taxon>
        <taxon>Autobranchia</taxon>
        <taxon>Pteriomorphia</taxon>
        <taxon>Arcoida</taxon>
        <taxon>Arcoidea</taxon>
        <taxon>Arcidae</taxon>
        <taxon>Tegillarca</taxon>
    </lineage>
</organism>
<dbReference type="PANTHER" id="PTHR46967">
    <property type="entry name" value="INSULIN-LIKE GROWTH FACTOR BINDING PROTEIN,N-TERMINAL"/>
    <property type="match status" value="1"/>
</dbReference>
<dbReference type="Gene3D" id="2.10.50.10">
    <property type="entry name" value="Tumor Necrosis Factor Receptor, subunit A, domain 2"/>
    <property type="match status" value="2"/>
</dbReference>
<keyword evidence="1" id="KW-0812">Transmembrane</keyword>
<name>A0ABQ9FJ23_TEGGR</name>
<dbReference type="InterPro" id="IPR011641">
    <property type="entry name" value="Tyr-kin_ephrin_A/B_rcpt-like"/>
</dbReference>
<evidence type="ECO:0000256" key="1">
    <source>
        <dbReference type="SAM" id="Phobius"/>
    </source>
</evidence>
<dbReference type="Pfam" id="PF07699">
    <property type="entry name" value="Ephrin_rec_like"/>
    <property type="match status" value="1"/>
</dbReference>
<evidence type="ECO:0000313" key="3">
    <source>
        <dbReference type="EMBL" id="KAJ8317288.1"/>
    </source>
</evidence>
<dbReference type="PANTHER" id="PTHR46967:SF1">
    <property type="entry name" value="KERATIN-ASSOCIATED PROTEIN 16-1-LIKE"/>
    <property type="match status" value="1"/>
</dbReference>
<keyword evidence="1" id="KW-1133">Transmembrane helix</keyword>
<comment type="caution">
    <text evidence="3">The sequence shown here is derived from an EMBL/GenBank/DDBJ whole genome shotgun (WGS) entry which is preliminary data.</text>
</comment>
<feature type="domain" description="Tyrosine-protein kinase ephrin type A/B receptor-like" evidence="2">
    <location>
        <begin position="64"/>
        <end position="108"/>
    </location>
</feature>
<proteinExistence type="predicted"/>
<feature type="transmembrane region" description="Helical" evidence="1">
    <location>
        <begin position="160"/>
        <end position="182"/>
    </location>
</feature>
<accession>A0ABQ9FJ23</accession>
<keyword evidence="1" id="KW-0472">Membrane</keyword>
<dbReference type="Proteomes" id="UP001217089">
    <property type="component" value="Unassembled WGS sequence"/>
</dbReference>
<gene>
    <name evidence="3" type="ORF">KUTeg_005192</name>
</gene>
<protein>
    <recommendedName>
        <fullName evidence="2">Tyrosine-protein kinase ephrin type A/B receptor-like domain-containing protein</fullName>
    </recommendedName>
</protein>
<evidence type="ECO:0000259" key="2">
    <source>
        <dbReference type="Pfam" id="PF07699"/>
    </source>
</evidence>
<dbReference type="SUPFAM" id="SSF57184">
    <property type="entry name" value="Growth factor receptor domain"/>
    <property type="match status" value="1"/>
</dbReference>